<organism evidence="1 2">
    <name type="scientific">Qipengyuania gaetbuli</name>
    <dbReference type="NCBI Taxonomy" id="266952"/>
    <lineage>
        <taxon>Bacteria</taxon>
        <taxon>Pseudomonadati</taxon>
        <taxon>Pseudomonadota</taxon>
        <taxon>Alphaproteobacteria</taxon>
        <taxon>Sphingomonadales</taxon>
        <taxon>Erythrobacteraceae</taxon>
        <taxon>Qipengyuania</taxon>
    </lineage>
</organism>
<dbReference type="OrthoDB" id="3373978at2"/>
<evidence type="ECO:0000313" key="1">
    <source>
        <dbReference type="EMBL" id="MXO51520.1"/>
    </source>
</evidence>
<reference evidence="1 2" key="1">
    <citation type="submission" date="2019-12" db="EMBL/GenBank/DDBJ databases">
        <title>Genomic-based taxomic classification of the family Erythrobacteraceae.</title>
        <authorList>
            <person name="Xu L."/>
        </authorList>
    </citation>
    <scope>NUCLEOTIDE SEQUENCE [LARGE SCALE GENOMIC DNA]</scope>
    <source>
        <strain evidence="1 2">DSM 16225</strain>
    </source>
</reference>
<dbReference type="InterPro" id="IPR053191">
    <property type="entry name" value="DcsG_Biosynth_Enzyme"/>
</dbReference>
<dbReference type="PANTHER" id="PTHR39217:SF1">
    <property type="entry name" value="GLUTATHIONE SYNTHETASE"/>
    <property type="match status" value="1"/>
</dbReference>
<dbReference type="GO" id="GO:0005524">
    <property type="term" value="F:ATP binding"/>
    <property type="evidence" value="ECO:0007669"/>
    <property type="project" value="InterPro"/>
</dbReference>
<dbReference type="Gene3D" id="3.40.50.20">
    <property type="match status" value="1"/>
</dbReference>
<protein>
    <recommendedName>
        <fullName evidence="3">Prokaryotic glutathione synthetase ATP-binding domain-containing protein</fullName>
    </recommendedName>
</protein>
<dbReference type="AlphaFoldDB" id="A0A844XZN0"/>
<dbReference type="SUPFAM" id="SSF56059">
    <property type="entry name" value="Glutathione synthetase ATP-binding domain-like"/>
    <property type="match status" value="1"/>
</dbReference>
<dbReference type="PANTHER" id="PTHR39217">
    <property type="match status" value="1"/>
</dbReference>
<gene>
    <name evidence="1" type="ORF">GRI42_09425</name>
</gene>
<dbReference type="EMBL" id="WTYF01000004">
    <property type="protein sequence ID" value="MXO51520.1"/>
    <property type="molecule type" value="Genomic_DNA"/>
</dbReference>
<dbReference type="Gene3D" id="3.30.1490.20">
    <property type="entry name" value="ATP-grasp fold, A domain"/>
    <property type="match status" value="1"/>
</dbReference>
<dbReference type="InterPro" id="IPR013815">
    <property type="entry name" value="ATP_grasp_subdomain_1"/>
</dbReference>
<name>A0A844XZN0_9SPHN</name>
<evidence type="ECO:0008006" key="3">
    <source>
        <dbReference type="Google" id="ProtNLM"/>
    </source>
</evidence>
<dbReference type="Gene3D" id="3.30.470.20">
    <property type="entry name" value="ATP-grasp fold, B domain"/>
    <property type="match status" value="1"/>
</dbReference>
<dbReference type="Proteomes" id="UP000444185">
    <property type="component" value="Unassembled WGS sequence"/>
</dbReference>
<proteinExistence type="predicted"/>
<sequence>MLGTAWDYQDHPDEFLDRLEALAGMGIAVCNPPDVVRWNADKRYLRELEERGVTTVPTLWLDDLNHADALEAMDDFACERIVVKRQVGAGGLGQHSFSRAQLPAEGWRMGRACMVQPFLSSVVEEGEYTFLFIDGAFSHGVLKRAAEGEYRIQSLYGGYECDFEPDAADLARAQSVVASLPFDRPLYCRIDMARLPSGDLAVMEAEMIEPYLYPQQGPELGKRMAEAILGRLG</sequence>
<keyword evidence="2" id="KW-1185">Reference proteome</keyword>
<evidence type="ECO:0000313" key="2">
    <source>
        <dbReference type="Proteomes" id="UP000444185"/>
    </source>
</evidence>
<comment type="caution">
    <text evidence="1">The sequence shown here is derived from an EMBL/GenBank/DDBJ whole genome shotgun (WGS) entry which is preliminary data.</text>
</comment>
<accession>A0A844XZN0</accession>